<name>A0A9W2ZD76_BIOGL</name>
<evidence type="ECO:0000313" key="3">
    <source>
        <dbReference type="RefSeq" id="XP_055872915.1"/>
    </source>
</evidence>
<dbReference type="RefSeq" id="XP_055872915.1">
    <property type="nucleotide sequence ID" value="XM_056016940.1"/>
</dbReference>
<dbReference type="Proteomes" id="UP001165740">
    <property type="component" value="Chromosome 18"/>
</dbReference>
<feature type="domain" description="Methyltransferase" evidence="1">
    <location>
        <begin position="107"/>
        <end position="262"/>
    </location>
</feature>
<accession>A0A9W2ZD76</accession>
<keyword evidence="2" id="KW-1185">Reference proteome</keyword>
<protein>
    <submittedName>
        <fullName evidence="3 4">Uncharacterized protein LOC106063978 isoform X2</fullName>
    </submittedName>
</protein>
<organism evidence="2 4">
    <name type="scientific">Biomphalaria glabrata</name>
    <name type="common">Bloodfluke planorb</name>
    <name type="synonym">Freshwater snail</name>
    <dbReference type="NCBI Taxonomy" id="6526"/>
    <lineage>
        <taxon>Eukaryota</taxon>
        <taxon>Metazoa</taxon>
        <taxon>Spiralia</taxon>
        <taxon>Lophotrochozoa</taxon>
        <taxon>Mollusca</taxon>
        <taxon>Gastropoda</taxon>
        <taxon>Heterobranchia</taxon>
        <taxon>Euthyneura</taxon>
        <taxon>Panpulmonata</taxon>
        <taxon>Hygrophila</taxon>
        <taxon>Lymnaeoidea</taxon>
        <taxon>Planorbidae</taxon>
        <taxon>Biomphalaria</taxon>
    </lineage>
</organism>
<dbReference type="InterPro" id="IPR025714">
    <property type="entry name" value="Methyltranfer_dom"/>
</dbReference>
<gene>
    <name evidence="3 4" type="primary">LOC106063978</name>
</gene>
<proteinExistence type="predicted"/>
<dbReference type="InterPro" id="IPR029063">
    <property type="entry name" value="SAM-dependent_MTases_sf"/>
</dbReference>
<dbReference type="RefSeq" id="XP_055872916.1">
    <property type="nucleotide sequence ID" value="XM_056016941.1"/>
</dbReference>
<dbReference type="AlphaFoldDB" id="A0A9W2ZD76"/>
<dbReference type="Pfam" id="PF13383">
    <property type="entry name" value="Methyltransf_22"/>
    <property type="match status" value="1"/>
</dbReference>
<dbReference type="SUPFAM" id="SSF53335">
    <property type="entry name" value="S-adenosyl-L-methionine-dependent methyltransferases"/>
    <property type="match status" value="1"/>
</dbReference>
<dbReference type="GeneID" id="106063978"/>
<reference evidence="3 4" key="1">
    <citation type="submission" date="2025-04" db="UniProtKB">
        <authorList>
            <consortium name="RefSeq"/>
        </authorList>
    </citation>
    <scope>IDENTIFICATION</scope>
</reference>
<dbReference type="OMA" id="DVEYTEW"/>
<evidence type="ECO:0000313" key="4">
    <source>
        <dbReference type="RefSeq" id="XP_055872916.1"/>
    </source>
</evidence>
<sequence>MVKPKKFGFKRMSWCSHRFGPRYRLLLVLCLLFLCVTIAFWLHYRFSRPYYRGVEELDPKIWDLLGPQEKSTVKPSTTTRSPQIHIKKISEIKIRDIWTVKEVEEHFFRYLENKDVKCVKDARLGSWNDGGWNVCLSPPYKLIPPCVVYSFGIGDDWHFDESVANSYSCQVLAFDPSIEAPQAMSSPLIKFYKIGLGDKNEVNSKGWKMKTLKQHFKDTGFWGKTIDYVKMDIEYSEWDVLRQVVRDGALKNVKQLAFEIHTPELFRIYKEKGKSFPERLGEKDRADFVVMLETLRSLETLGFRKFNYRLNPFGNYDSPYSSKVRSCCYDLHYINTNFLRENDSVIHTKDLKIFH</sequence>
<evidence type="ECO:0000313" key="2">
    <source>
        <dbReference type="Proteomes" id="UP001165740"/>
    </source>
</evidence>
<evidence type="ECO:0000259" key="1">
    <source>
        <dbReference type="Pfam" id="PF13383"/>
    </source>
</evidence>
<dbReference type="PANTHER" id="PTHR32026:SF10">
    <property type="entry name" value="METHYLTRANSFERASE-LIKE PROTEIN 24-RELATED"/>
    <property type="match status" value="1"/>
</dbReference>
<dbReference type="InterPro" id="IPR026913">
    <property type="entry name" value="METTL24"/>
</dbReference>
<dbReference type="PANTHER" id="PTHR32026">
    <property type="entry name" value="METHYLTRANSFERASE-LIKE PROTEIN 24"/>
    <property type="match status" value="1"/>
</dbReference>